<protein>
    <submittedName>
        <fullName evidence="2">Uncharacterized protein</fullName>
    </submittedName>
</protein>
<dbReference type="Proteomes" id="UP000240760">
    <property type="component" value="Unassembled WGS sequence"/>
</dbReference>
<evidence type="ECO:0000313" key="3">
    <source>
        <dbReference type="Proteomes" id="UP000240760"/>
    </source>
</evidence>
<organism evidence="2 3">
    <name type="scientific">Trichoderma longibrachiatum ATCC 18648</name>
    <dbReference type="NCBI Taxonomy" id="983965"/>
    <lineage>
        <taxon>Eukaryota</taxon>
        <taxon>Fungi</taxon>
        <taxon>Dikarya</taxon>
        <taxon>Ascomycota</taxon>
        <taxon>Pezizomycotina</taxon>
        <taxon>Sordariomycetes</taxon>
        <taxon>Hypocreomycetidae</taxon>
        <taxon>Hypocreales</taxon>
        <taxon>Hypocreaceae</taxon>
        <taxon>Trichoderma</taxon>
    </lineage>
</organism>
<sequence length="138" mass="15654">MRPSMISYKYSRKKHRAFTSELFIKTESASFISSLSAINSLEQKPLKSHKPFISKIKPVKSTLTTKIEKPLANPICKPITPLNPQPPITRKLARTTHLKSPKISRPSVPLTDKKPRHTPQKKPEKQIEGFNTPPSLYT</sequence>
<feature type="region of interest" description="Disordered" evidence="1">
    <location>
        <begin position="93"/>
        <end position="138"/>
    </location>
</feature>
<proteinExistence type="predicted"/>
<keyword evidence="3" id="KW-1185">Reference proteome</keyword>
<dbReference type="EMBL" id="KZ679126">
    <property type="protein sequence ID" value="PTB81130.1"/>
    <property type="molecule type" value="Genomic_DNA"/>
</dbReference>
<evidence type="ECO:0000256" key="1">
    <source>
        <dbReference type="SAM" id="MobiDB-lite"/>
    </source>
</evidence>
<gene>
    <name evidence="2" type="ORF">M440DRAFT_1008475</name>
</gene>
<evidence type="ECO:0000313" key="2">
    <source>
        <dbReference type="EMBL" id="PTB81130.1"/>
    </source>
</evidence>
<dbReference type="AlphaFoldDB" id="A0A2T4CHV6"/>
<reference evidence="2 3" key="1">
    <citation type="submission" date="2016-07" db="EMBL/GenBank/DDBJ databases">
        <title>Multiple horizontal gene transfer events from other fungi enriched the ability of initially mycotrophic Trichoderma (Ascomycota) to feed on dead plant biomass.</title>
        <authorList>
            <consortium name="DOE Joint Genome Institute"/>
            <person name="Aerts A."/>
            <person name="Atanasova L."/>
            <person name="Chenthamara K."/>
            <person name="Zhang J."/>
            <person name="Grujic M."/>
            <person name="Henrissat B."/>
            <person name="Kuo A."/>
            <person name="Salamov A."/>
            <person name="Lipzen A."/>
            <person name="Labutti K."/>
            <person name="Barry K."/>
            <person name="Miao Y."/>
            <person name="Rahimi M.J."/>
            <person name="Shen Q."/>
            <person name="Grigoriev I.V."/>
            <person name="Kubicek C.P."/>
            <person name="Druzhinina I.S."/>
        </authorList>
    </citation>
    <scope>NUCLEOTIDE SEQUENCE [LARGE SCALE GENOMIC DNA]</scope>
    <source>
        <strain evidence="2 3">ATCC 18648</strain>
    </source>
</reference>
<feature type="compositionally biased region" description="Basic residues" evidence="1">
    <location>
        <begin position="93"/>
        <end position="102"/>
    </location>
</feature>
<name>A0A2T4CHV6_TRILO</name>
<accession>A0A2T4CHV6</accession>